<dbReference type="Gene3D" id="3.30.70.1070">
    <property type="entry name" value="Sporulation related repeat"/>
    <property type="match status" value="1"/>
</dbReference>
<evidence type="ECO:0000256" key="7">
    <source>
        <dbReference type="ARBA" id="ARBA00022840"/>
    </source>
</evidence>
<evidence type="ECO:0000256" key="5">
    <source>
        <dbReference type="ARBA" id="ARBA00022741"/>
    </source>
</evidence>
<dbReference type="InterPro" id="IPR027417">
    <property type="entry name" value="P-loop_NTPase"/>
</dbReference>
<evidence type="ECO:0000313" key="11">
    <source>
        <dbReference type="Proteomes" id="UP000095287"/>
    </source>
</evidence>
<dbReference type="SUPFAM" id="SSF50685">
    <property type="entry name" value="Barwin-like endoglucanases"/>
    <property type="match status" value="1"/>
</dbReference>
<dbReference type="InterPro" id="IPR036908">
    <property type="entry name" value="RlpA-like_sf"/>
</dbReference>
<dbReference type="PANTHER" id="PTHR30305:SF1">
    <property type="entry name" value="HPR KINASE_PHOSPHORYLASE"/>
    <property type="match status" value="1"/>
</dbReference>
<dbReference type="SUPFAM" id="SSF52540">
    <property type="entry name" value="P-loop containing nucleoside triphosphate hydrolases"/>
    <property type="match status" value="1"/>
</dbReference>
<keyword evidence="3" id="KW-0723">Serine/threonine-protein kinase</keyword>
<dbReference type="GO" id="GO:0006109">
    <property type="term" value="P:regulation of carbohydrate metabolic process"/>
    <property type="evidence" value="ECO:0007669"/>
    <property type="project" value="InterPro"/>
</dbReference>
<evidence type="ECO:0000256" key="2">
    <source>
        <dbReference type="ARBA" id="ARBA00006883"/>
    </source>
</evidence>
<sequence>MLTVQELVNDNSDKLEVSWAAGKHAAQRPIPDLGASAADLVGHLNLIHPGRIQVFGPEELSFYNRFDVKRRLHHLDDLRQGGVPALFIANDAVAPDDLIQFCEEQGVPLLYTPIDAAQLIDLLRIYLGKRLAPKTTMHGVFMDVLGLGVLITGESGLGKSELALELISRGHGLVADDAVELSRTAPNMIDGQCPPLLQNLLEVRGLGLLDIRTIFGETSVRRRMKLKLIVHLVRSNPDSFERLPTQDQTQEVLGVDIKRVMLQVAAGRNLAVLPFATMLKVVLITGISGSGKSVALRLLEDTGYLCIDNLPPRFLAEFVERSAEQGLERLAVAIDVRGAGDLDILPGVISKLNEEGYALRVLFLNASDHTLMQRYSESRRRHPLTDRLRQDGRSPSLQECIEVEREMTAPLRELGHIIDTTDLTPGQLRAWIRDLVQADRASVVLTFESFAYKRGVPGDADLVFDDTRNYLTVAIGCTGGQHRSVYARVTRPKTGKSVIVRINDRGPFHSSRIIDLSYVAAAKLDLIAPGSGTVVVETITQEEIRSGSFSREEVNVVEAPAARTAPAPAAPKSSLTITEKLEPTPDALAALPPEELTVELDDTPSWSSDANDQQLIVQSSSTASSKPQAPSGQNRVYLQFGAFSARENAAALAQQLNRQISQVEYRDAQVQMHNDLYRVQIGPYQNRTEAINAAYRIQQKTGLSPSVAVR</sequence>
<evidence type="ECO:0000256" key="8">
    <source>
        <dbReference type="ARBA" id="ARBA00023268"/>
    </source>
</evidence>
<comment type="catalytic activity">
    <reaction evidence="9">
        <text>[HPr protein]-O-phospho-L-serine + phosphate + H(+) = [HPr protein]-L-serine + diphosphate</text>
        <dbReference type="Rhea" id="RHEA:46604"/>
        <dbReference type="Rhea" id="RHEA-COMP:11602"/>
        <dbReference type="Rhea" id="RHEA-COMP:11603"/>
        <dbReference type="ChEBI" id="CHEBI:15378"/>
        <dbReference type="ChEBI" id="CHEBI:29999"/>
        <dbReference type="ChEBI" id="CHEBI:33019"/>
        <dbReference type="ChEBI" id="CHEBI:43474"/>
        <dbReference type="ChEBI" id="CHEBI:83421"/>
    </reaction>
</comment>
<dbReference type="WBParaSite" id="L893_g10262.t1">
    <property type="protein sequence ID" value="L893_g10262.t1"/>
    <property type="gene ID" value="L893_g10262"/>
</dbReference>
<dbReference type="GO" id="GO:0004674">
    <property type="term" value="F:protein serine/threonine kinase activity"/>
    <property type="evidence" value="ECO:0007669"/>
    <property type="project" value="UniProtKB-KW"/>
</dbReference>
<dbReference type="PANTHER" id="PTHR30305">
    <property type="entry name" value="PROTEIN YJDM-RELATED"/>
    <property type="match status" value="1"/>
</dbReference>
<dbReference type="InterPro" id="IPR009009">
    <property type="entry name" value="RlpA-like_DPBB"/>
</dbReference>
<dbReference type="CDD" id="cd22268">
    <property type="entry name" value="DPBB_RlpA-like"/>
    <property type="match status" value="1"/>
</dbReference>
<dbReference type="Pfam" id="PF07475">
    <property type="entry name" value="Hpr_kinase_C"/>
    <property type="match status" value="1"/>
</dbReference>
<evidence type="ECO:0000256" key="4">
    <source>
        <dbReference type="ARBA" id="ARBA00022679"/>
    </source>
</evidence>
<dbReference type="GO" id="GO:0000155">
    <property type="term" value="F:phosphorelay sensor kinase activity"/>
    <property type="evidence" value="ECO:0007669"/>
    <property type="project" value="InterPro"/>
</dbReference>
<keyword evidence="4" id="KW-0808">Transferase</keyword>
<evidence type="ECO:0000256" key="9">
    <source>
        <dbReference type="ARBA" id="ARBA00047657"/>
    </source>
</evidence>
<keyword evidence="11" id="KW-1185">Reference proteome</keyword>
<evidence type="ECO:0000259" key="10">
    <source>
        <dbReference type="PROSITE" id="PS51724"/>
    </source>
</evidence>
<keyword evidence="5" id="KW-0547">Nucleotide-binding</keyword>
<dbReference type="Proteomes" id="UP000095287">
    <property type="component" value="Unplaced"/>
</dbReference>
<reference evidence="12" key="1">
    <citation type="submission" date="2016-11" db="UniProtKB">
        <authorList>
            <consortium name="WormBaseParasite"/>
        </authorList>
    </citation>
    <scope>IDENTIFICATION</scope>
</reference>
<dbReference type="InterPro" id="IPR011126">
    <property type="entry name" value="Hpr_kin/Pase_Hpr_N"/>
</dbReference>
<dbReference type="Pfam" id="PF03668">
    <property type="entry name" value="RapZ-like_N"/>
    <property type="match status" value="1"/>
</dbReference>
<dbReference type="Pfam" id="PF02603">
    <property type="entry name" value="Hpr_kinase_N"/>
    <property type="match status" value="1"/>
</dbReference>
<dbReference type="Pfam" id="PF03330">
    <property type="entry name" value="DPBB_1"/>
    <property type="match status" value="1"/>
</dbReference>
<comment type="similarity">
    <text evidence="2">Belongs to the HPrK/P family.</text>
</comment>
<dbReference type="InterPro" id="IPR011104">
    <property type="entry name" value="Hpr_kin/Pase_C"/>
</dbReference>
<dbReference type="InterPro" id="IPR028979">
    <property type="entry name" value="Ser_kin/Pase_Hpr-like_N_sf"/>
</dbReference>
<keyword evidence="7" id="KW-0067">ATP-binding</keyword>
<dbReference type="SUPFAM" id="SSF75138">
    <property type="entry name" value="HprK N-terminal domain-like"/>
    <property type="match status" value="1"/>
</dbReference>
<keyword evidence="8" id="KW-0511">Multifunctional enzyme</keyword>
<evidence type="ECO:0000256" key="1">
    <source>
        <dbReference type="ARBA" id="ARBA00001120"/>
    </source>
</evidence>
<accession>A0A1I7XWD2</accession>
<dbReference type="AlphaFoldDB" id="A0A1I7XWD2"/>
<keyword evidence="6" id="KW-0418">Kinase</keyword>
<evidence type="ECO:0000313" key="12">
    <source>
        <dbReference type="WBParaSite" id="L893_g10262.t1"/>
    </source>
</evidence>
<dbReference type="CDD" id="cd01918">
    <property type="entry name" value="HprK_C"/>
    <property type="match status" value="1"/>
</dbReference>
<proteinExistence type="inferred from homology"/>
<dbReference type="Gene3D" id="2.40.40.10">
    <property type="entry name" value="RlpA-like domain"/>
    <property type="match status" value="1"/>
</dbReference>
<dbReference type="HAMAP" id="MF_01249">
    <property type="entry name" value="HPr_kinase"/>
    <property type="match status" value="1"/>
</dbReference>
<dbReference type="InterPro" id="IPR003755">
    <property type="entry name" value="HPr(Ser)_kin/Pase"/>
</dbReference>
<evidence type="ECO:0000256" key="3">
    <source>
        <dbReference type="ARBA" id="ARBA00022527"/>
    </source>
</evidence>
<dbReference type="Gene3D" id="3.40.1390.20">
    <property type="entry name" value="HprK N-terminal domain-like"/>
    <property type="match status" value="1"/>
</dbReference>
<name>A0A1I7XWD2_9BILA</name>
<dbReference type="InterPro" id="IPR053930">
    <property type="entry name" value="RapZ-like_N"/>
</dbReference>
<dbReference type="Pfam" id="PF05036">
    <property type="entry name" value="SPOR"/>
    <property type="match status" value="1"/>
</dbReference>
<dbReference type="SUPFAM" id="SSF53795">
    <property type="entry name" value="PEP carboxykinase-like"/>
    <property type="match status" value="1"/>
</dbReference>
<dbReference type="InterPro" id="IPR036680">
    <property type="entry name" value="SPOR-like_sf"/>
</dbReference>
<protein>
    <submittedName>
        <fullName evidence="12">SPOR domain-containing protein</fullName>
    </submittedName>
</protein>
<dbReference type="Gene3D" id="3.40.50.300">
    <property type="entry name" value="P-loop containing nucleotide triphosphate hydrolases"/>
    <property type="match status" value="2"/>
</dbReference>
<evidence type="ECO:0000256" key="6">
    <source>
        <dbReference type="ARBA" id="ARBA00022777"/>
    </source>
</evidence>
<dbReference type="PROSITE" id="PS51724">
    <property type="entry name" value="SPOR"/>
    <property type="match status" value="1"/>
</dbReference>
<comment type="catalytic activity">
    <reaction evidence="1">
        <text>[HPr protein]-L-serine + ATP = [HPr protein]-O-phospho-L-serine + ADP + H(+)</text>
        <dbReference type="Rhea" id="RHEA:46600"/>
        <dbReference type="Rhea" id="RHEA-COMP:11602"/>
        <dbReference type="Rhea" id="RHEA-COMP:11603"/>
        <dbReference type="ChEBI" id="CHEBI:15378"/>
        <dbReference type="ChEBI" id="CHEBI:29999"/>
        <dbReference type="ChEBI" id="CHEBI:30616"/>
        <dbReference type="ChEBI" id="CHEBI:83421"/>
        <dbReference type="ChEBI" id="CHEBI:456216"/>
    </reaction>
</comment>
<dbReference type="InterPro" id="IPR007730">
    <property type="entry name" value="SPOR-like_dom"/>
</dbReference>
<dbReference type="GO" id="GO:0042834">
    <property type="term" value="F:peptidoglycan binding"/>
    <property type="evidence" value="ECO:0007669"/>
    <property type="project" value="InterPro"/>
</dbReference>
<organism evidence="11 12">
    <name type="scientific">Steinernema glaseri</name>
    <dbReference type="NCBI Taxonomy" id="37863"/>
    <lineage>
        <taxon>Eukaryota</taxon>
        <taxon>Metazoa</taxon>
        <taxon>Ecdysozoa</taxon>
        <taxon>Nematoda</taxon>
        <taxon>Chromadorea</taxon>
        <taxon>Rhabditida</taxon>
        <taxon>Tylenchina</taxon>
        <taxon>Panagrolaimomorpha</taxon>
        <taxon>Strongyloidoidea</taxon>
        <taxon>Steinernematidae</taxon>
        <taxon>Steinernema</taxon>
    </lineage>
</organism>
<dbReference type="GO" id="GO:0005524">
    <property type="term" value="F:ATP binding"/>
    <property type="evidence" value="ECO:0007669"/>
    <property type="project" value="UniProtKB-KW"/>
</dbReference>
<dbReference type="SUPFAM" id="SSF110997">
    <property type="entry name" value="Sporulation related repeat"/>
    <property type="match status" value="1"/>
</dbReference>
<dbReference type="NCBIfam" id="TIGR00679">
    <property type="entry name" value="hpr-ser"/>
    <property type="match status" value="1"/>
</dbReference>
<feature type="domain" description="SPOR" evidence="10">
    <location>
        <begin position="630"/>
        <end position="710"/>
    </location>
</feature>